<dbReference type="EMBL" id="GBXM01093001">
    <property type="protein sequence ID" value="JAH15576.1"/>
    <property type="molecule type" value="Transcribed_RNA"/>
</dbReference>
<sequence>MSLQSRALGSSFQ</sequence>
<organism evidence="1">
    <name type="scientific">Anguilla anguilla</name>
    <name type="common">European freshwater eel</name>
    <name type="synonym">Muraena anguilla</name>
    <dbReference type="NCBI Taxonomy" id="7936"/>
    <lineage>
        <taxon>Eukaryota</taxon>
        <taxon>Metazoa</taxon>
        <taxon>Chordata</taxon>
        <taxon>Craniata</taxon>
        <taxon>Vertebrata</taxon>
        <taxon>Euteleostomi</taxon>
        <taxon>Actinopterygii</taxon>
        <taxon>Neopterygii</taxon>
        <taxon>Teleostei</taxon>
        <taxon>Anguilliformes</taxon>
        <taxon>Anguillidae</taxon>
        <taxon>Anguilla</taxon>
    </lineage>
</organism>
<reference evidence="1" key="1">
    <citation type="submission" date="2014-11" db="EMBL/GenBank/DDBJ databases">
        <authorList>
            <person name="Amaro Gonzalez C."/>
        </authorList>
    </citation>
    <scope>NUCLEOTIDE SEQUENCE</scope>
</reference>
<name>A0A0E9QFC6_ANGAN</name>
<evidence type="ECO:0000313" key="1">
    <source>
        <dbReference type="EMBL" id="JAH15576.1"/>
    </source>
</evidence>
<accession>A0A0E9QFC6</accession>
<protein>
    <submittedName>
        <fullName evidence="1">Uncharacterized protein</fullName>
    </submittedName>
</protein>
<reference evidence="1" key="2">
    <citation type="journal article" date="2015" name="Fish Shellfish Immunol.">
        <title>Early steps in the European eel (Anguilla anguilla)-Vibrio vulnificus interaction in the gills: Role of the RtxA13 toxin.</title>
        <authorList>
            <person name="Callol A."/>
            <person name="Pajuelo D."/>
            <person name="Ebbesson L."/>
            <person name="Teles M."/>
            <person name="MacKenzie S."/>
            <person name="Amaro C."/>
        </authorList>
    </citation>
    <scope>NUCLEOTIDE SEQUENCE</scope>
</reference>
<proteinExistence type="predicted"/>